<dbReference type="Proteomes" id="UP000320239">
    <property type="component" value="Unassembled WGS sequence"/>
</dbReference>
<protein>
    <submittedName>
        <fullName evidence="3">Uncharacterized protein</fullName>
    </submittedName>
</protein>
<evidence type="ECO:0000256" key="1">
    <source>
        <dbReference type="SAM" id="MobiDB-lite"/>
    </source>
</evidence>
<reference evidence="3 4" key="1">
    <citation type="submission" date="2019-06" db="EMBL/GenBank/DDBJ databases">
        <title>Sequencing the genomes of 1000 actinobacteria strains.</title>
        <authorList>
            <person name="Klenk H.-P."/>
        </authorList>
    </citation>
    <scope>NUCLEOTIDE SEQUENCE [LARGE SCALE GENOMIC DNA]</scope>
    <source>
        <strain evidence="3 4">DSM 43866</strain>
    </source>
</reference>
<organism evidence="3 4">
    <name type="scientific">Actinoplanes teichomyceticus</name>
    <dbReference type="NCBI Taxonomy" id="1867"/>
    <lineage>
        <taxon>Bacteria</taxon>
        <taxon>Bacillati</taxon>
        <taxon>Actinomycetota</taxon>
        <taxon>Actinomycetes</taxon>
        <taxon>Micromonosporales</taxon>
        <taxon>Micromonosporaceae</taxon>
        <taxon>Actinoplanes</taxon>
    </lineage>
</organism>
<proteinExistence type="predicted"/>
<sequence>MTIAPEPRTAPIGLPDTGPRAPTESVGTVILAGLANLAIAAAKLVAGLLSGSAAMLPRPRTRSPTR</sequence>
<gene>
    <name evidence="3" type="ORF">FHX34_10373</name>
</gene>
<comment type="caution">
    <text evidence="3">The sequence shown here is derived from an EMBL/GenBank/DDBJ whole genome shotgun (WGS) entry which is preliminary data.</text>
</comment>
<dbReference type="EMBL" id="VIWY01000003">
    <property type="protein sequence ID" value="TWG20545.1"/>
    <property type="molecule type" value="Genomic_DNA"/>
</dbReference>
<dbReference type="AlphaFoldDB" id="A0A561W9J7"/>
<evidence type="ECO:0000256" key="2">
    <source>
        <dbReference type="SAM" id="Phobius"/>
    </source>
</evidence>
<feature type="region of interest" description="Disordered" evidence="1">
    <location>
        <begin position="1"/>
        <end position="24"/>
    </location>
</feature>
<keyword evidence="2" id="KW-0472">Membrane</keyword>
<feature type="transmembrane region" description="Helical" evidence="2">
    <location>
        <begin position="29"/>
        <end position="56"/>
    </location>
</feature>
<keyword evidence="2" id="KW-0812">Transmembrane</keyword>
<keyword evidence="4" id="KW-1185">Reference proteome</keyword>
<keyword evidence="2" id="KW-1133">Transmembrane helix</keyword>
<accession>A0A561W9J7</accession>
<name>A0A561W9J7_ACTTI</name>
<evidence type="ECO:0000313" key="3">
    <source>
        <dbReference type="EMBL" id="TWG20545.1"/>
    </source>
</evidence>
<evidence type="ECO:0000313" key="4">
    <source>
        <dbReference type="Proteomes" id="UP000320239"/>
    </source>
</evidence>